<dbReference type="PROSITE" id="PS50929">
    <property type="entry name" value="ABC_TM1F"/>
    <property type="match status" value="1"/>
</dbReference>
<proteinExistence type="predicted"/>
<dbReference type="InterPro" id="IPR011527">
    <property type="entry name" value="ABC1_TM_dom"/>
</dbReference>
<feature type="domain" description="ABC transmembrane type-1" evidence="9">
    <location>
        <begin position="27"/>
        <end position="311"/>
    </location>
</feature>
<dbReference type="PROSITE" id="PS00211">
    <property type="entry name" value="ABC_TRANSPORTER_1"/>
    <property type="match status" value="1"/>
</dbReference>
<evidence type="ECO:0000256" key="1">
    <source>
        <dbReference type="ARBA" id="ARBA00004651"/>
    </source>
</evidence>
<dbReference type="InterPro" id="IPR003593">
    <property type="entry name" value="AAA+_ATPase"/>
</dbReference>
<dbReference type="SUPFAM" id="SSF52540">
    <property type="entry name" value="P-loop containing nucleoside triphosphate hydrolases"/>
    <property type="match status" value="1"/>
</dbReference>
<evidence type="ECO:0000259" key="9">
    <source>
        <dbReference type="PROSITE" id="PS50929"/>
    </source>
</evidence>
<organism evidence="10 11">
    <name type="scientific">Clostridium niameyense</name>
    <dbReference type="NCBI Taxonomy" id="1622073"/>
    <lineage>
        <taxon>Bacteria</taxon>
        <taxon>Bacillati</taxon>
        <taxon>Bacillota</taxon>
        <taxon>Clostridia</taxon>
        <taxon>Eubacteriales</taxon>
        <taxon>Clostridiaceae</taxon>
        <taxon>Clostridium</taxon>
    </lineage>
</organism>
<feature type="transmembrane region" description="Helical" evidence="7">
    <location>
        <begin position="250"/>
        <end position="273"/>
    </location>
</feature>
<keyword evidence="11" id="KW-1185">Reference proteome</keyword>
<comment type="subcellular location">
    <subcellularLocation>
        <location evidence="1">Cell membrane</location>
        <topology evidence="1">Multi-pass membrane protein</topology>
    </subcellularLocation>
</comment>
<evidence type="ECO:0000313" key="11">
    <source>
        <dbReference type="Proteomes" id="UP000473885"/>
    </source>
</evidence>
<dbReference type="GO" id="GO:0005886">
    <property type="term" value="C:plasma membrane"/>
    <property type="evidence" value="ECO:0007669"/>
    <property type="project" value="UniProtKB-SubCell"/>
</dbReference>
<reference evidence="10 11" key="1">
    <citation type="submission" date="2019-04" db="EMBL/GenBank/DDBJ databases">
        <title>Genome sequencing of Clostridium botulinum Groups I-IV and Clostridium butyricum.</title>
        <authorList>
            <person name="Brunt J."/>
            <person name="Van Vliet A.H.M."/>
            <person name="Stringer S.C."/>
            <person name="Carter A.T."/>
            <person name="Peck M.W."/>
        </authorList>
    </citation>
    <scope>NUCLEOTIDE SEQUENCE [LARGE SCALE GENOMIC DNA]</scope>
    <source>
        <strain evidence="10 11">IFR 18/094</strain>
    </source>
</reference>
<evidence type="ECO:0000256" key="2">
    <source>
        <dbReference type="ARBA" id="ARBA00022692"/>
    </source>
</evidence>
<keyword evidence="2 7" id="KW-0812">Transmembrane</keyword>
<feature type="transmembrane region" description="Helical" evidence="7">
    <location>
        <begin position="63"/>
        <end position="87"/>
    </location>
</feature>
<protein>
    <submittedName>
        <fullName evidence="10">ABC transporter ATP-binding protein</fullName>
    </submittedName>
</protein>
<dbReference type="InterPro" id="IPR003439">
    <property type="entry name" value="ABC_transporter-like_ATP-bd"/>
</dbReference>
<dbReference type="Gene3D" id="1.20.1560.10">
    <property type="entry name" value="ABC transporter type 1, transmembrane domain"/>
    <property type="match status" value="1"/>
</dbReference>
<dbReference type="GO" id="GO:0015421">
    <property type="term" value="F:ABC-type oligopeptide transporter activity"/>
    <property type="evidence" value="ECO:0007669"/>
    <property type="project" value="TreeGrafter"/>
</dbReference>
<dbReference type="InterPro" id="IPR039421">
    <property type="entry name" value="Type_1_exporter"/>
</dbReference>
<evidence type="ECO:0000259" key="8">
    <source>
        <dbReference type="PROSITE" id="PS50893"/>
    </source>
</evidence>
<evidence type="ECO:0000256" key="3">
    <source>
        <dbReference type="ARBA" id="ARBA00022741"/>
    </source>
</evidence>
<keyword evidence="6 7" id="KW-0472">Membrane</keyword>
<evidence type="ECO:0000256" key="5">
    <source>
        <dbReference type="ARBA" id="ARBA00022989"/>
    </source>
</evidence>
<feature type="transmembrane region" description="Helical" evidence="7">
    <location>
        <begin position="162"/>
        <end position="180"/>
    </location>
</feature>
<dbReference type="InterPro" id="IPR027417">
    <property type="entry name" value="P-loop_NTPase"/>
</dbReference>
<dbReference type="InterPro" id="IPR017871">
    <property type="entry name" value="ABC_transporter-like_CS"/>
</dbReference>
<feature type="transmembrane region" description="Helical" evidence="7">
    <location>
        <begin position="25"/>
        <end position="51"/>
    </location>
</feature>
<comment type="caution">
    <text evidence="10">The sequence shown here is derived from an EMBL/GenBank/DDBJ whole genome shotgun (WGS) entry which is preliminary data.</text>
</comment>
<evidence type="ECO:0000256" key="4">
    <source>
        <dbReference type="ARBA" id="ARBA00022840"/>
    </source>
</evidence>
<dbReference type="Proteomes" id="UP000473885">
    <property type="component" value="Unassembled WGS sequence"/>
</dbReference>
<keyword evidence="5 7" id="KW-1133">Transmembrane helix</keyword>
<evidence type="ECO:0000256" key="7">
    <source>
        <dbReference type="SAM" id="Phobius"/>
    </source>
</evidence>
<evidence type="ECO:0000256" key="6">
    <source>
        <dbReference type="ARBA" id="ARBA00023136"/>
    </source>
</evidence>
<dbReference type="InterPro" id="IPR036640">
    <property type="entry name" value="ABC1_TM_sf"/>
</dbReference>
<feature type="domain" description="ABC transporter" evidence="8">
    <location>
        <begin position="342"/>
        <end position="583"/>
    </location>
</feature>
<dbReference type="CDD" id="cd03228">
    <property type="entry name" value="ABCC_MRP_Like"/>
    <property type="match status" value="1"/>
</dbReference>
<feature type="transmembrane region" description="Helical" evidence="7">
    <location>
        <begin position="135"/>
        <end position="156"/>
    </location>
</feature>
<dbReference type="EMBL" id="SXDP01000002">
    <property type="protein sequence ID" value="NEZ46347.1"/>
    <property type="molecule type" value="Genomic_DNA"/>
</dbReference>
<keyword evidence="3" id="KW-0547">Nucleotide-binding</keyword>
<name>A0A6M0R987_9CLOT</name>
<dbReference type="Gene3D" id="3.40.50.300">
    <property type="entry name" value="P-loop containing nucleotide triphosphate hydrolases"/>
    <property type="match status" value="1"/>
</dbReference>
<evidence type="ECO:0000313" key="10">
    <source>
        <dbReference type="EMBL" id="NEZ46347.1"/>
    </source>
</evidence>
<gene>
    <name evidence="10" type="ORF">FDF74_03860</name>
</gene>
<accession>A0A6M0R987</accession>
<dbReference type="AlphaFoldDB" id="A0A6M0R987"/>
<dbReference type="SUPFAM" id="SSF90123">
    <property type="entry name" value="ABC transporter transmembrane region"/>
    <property type="match status" value="1"/>
</dbReference>
<keyword evidence="4 10" id="KW-0067">ATP-binding</keyword>
<dbReference type="PANTHER" id="PTHR43394:SF1">
    <property type="entry name" value="ATP-BINDING CASSETTE SUB-FAMILY B MEMBER 10, MITOCHONDRIAL"/>
    <property type="match status" value="1"/>
</dbReference>
<dbReference type="Pfam" id="PF00005">
    <property type="entry name" value="ABC_tran"/>
    <property type="match status" value="1"/>
</dbReference>
<dbReference type="GO" id="GO:0005524">
    <property type="term" value="F:ATP binding"/>
    <property type="evidence" value="ECO:0007669"/>
    <property type="project" value="UniProtKB-KW"/>
</dbReference>
<sequence length="590" mass="68706">MENRTNIFKNLIWVAKYTFSFEKKYIFVLVIAMFITGIIPPLSTLVAQSIINELQTKSNLNIILSFVIIYVFIDLFESLFNCVLGYYKSKFFLAFNLHFSEVILKKASRLDLKSYENSETYDMINRAQYEGNGKLVTYLETFMGIFSKVITMITYLCILITFKSWIVICIIVIPVVKFLVSKKINIMSFNLIKNRTNDSRKCWYIQYVLTYGDFYKELKTYNLFNYFIKRYKGYTKKFNKDDIYLEKKNSIFFSIITIFEIIIDGILFSYIVFNGFIGKILIGNVLTYMKTISQIKEQMTNILQTLSEMNKESLFIDQLINYFNLPEVIDKGSIKIDKIENIKIKNLNYKYREEQDYVLKNINLEIKNNEIVAIVGQNGSGKTTLIKILMGFYDDYEGEIYVNDINLREIDKKAMLGKMATLFQDFVKYEATFRENISYGNLKVIDNDDRLYNISNKFGLNELIRSSNKGLDCQIGCWFDNGKQISLGQWQKVALARAFAKEADLYILDEPNSALDAISEYELSISYSKLLENSIGIIVAHKFNNFIKNVDKIIILSNGEISGEGKHNYLINANETYKKLYEIQIGTLQE</sequence>
<dbReference type="PANTHER" id="PTHR43394">
    <property type="entry name" value="ATP-DEPENDENT PERMEASE MDL1, MITOCHONDRIAL"/>
    <property type="match status" value="1"/>
</dbReference>
<dbReference type="RefSeq" id="WP_163248604.1">
    <property type="nucleotide sequence ID" value="NZ_SXDP01000002.1"/>
</dbReference>
<dbReference type="GO" id="GO:0016887">
    <property type="term" value="F:ATP hydrolysis activity"/>
    <property type="evidence" value="ECO:0007669"/>
    <property type="project" value="InterPro"/>
</dbReference>
<dbReference type="SMART" id="SM00382">
    <property type="entry name" value="AAA"/>
    <property type="match status" value="1"/>
</dbReference>
<dbReference type="PROSITE" id="PS50893">
    <property type="entry name" value="ABC_TRANSPORTER_2"/>
    <property type="match status" value="1"/>
</dbReference>